<proteinExistence type="inferred from homology"/>
<dbReference type="PANTHER" id="PTHR45760:SF2">
    <property type="entry name" value="FI19922P1-RELATED"/>
    <property type="match status" value="1"/>
</dbReference>
<dbReference type="SUPFAM" id="SSF103506">
    <property type="entry name" value="Mitochondrial carrier"/>
    <property type="match status" value="1"/>
</dbReference>
<name>A0A0C3QLL8_9AGAM</name>
<dbReference type="GO" id="GO:0005743">
    <property type="term" value="C:mitochondrial inner membrane"/>
    <property type="evidence" value="ECO:0007669"/>
    <property type="project" value="UniProtKB-SubCell"/>
</dbReference>
<evidence type="ECO:0000313" key="13">
    <source>
        <dbReference type="EMBL" id="KIO28521.1"/>
    </source>
</evidence>
<evidence type="ECO:0000256" key="11">
    <source>
        <dbReference type="RuleBase" id="RU000488"/>
    </source>
</evidence>
<gene>
    <name evidence="13" type="ORF">M407DRAFT_22263</name>
</gene>
<dbReference type="HOGENOM" id="CLU_015166_0_0_1"/>
<dbReference type="PANTHER" id="PTHR45760">
    <property type="entry name" value="FI19922P1-RELATED"/>
    <property type="match status" value="1"/>
</dbReference>
<dbReference type="PROSITE" id="PS50920">
    <property type="entry name" value="SOLCAR"/>
    <property type="match status" value="3"/>
</dbReference>
<dbReference type="Pfam" id="PF00153">
    <property type="entry name" value="Mito_carr"/>
    <property type="match status" value="4"/>
</dbReference>
<accession>A0A0C3QLL8</accession>
<dbReference type="GO" id="GO:1990542">
    <property type="term" value="P:mitochondrial transmembrane transport"/>
    <property type="evidence" value="ECO:0007669"/>
    <property type="project" value="InterPro"/>
</dbReference>
<dbReference type="AlphaFoldDB" id="A0A0C3QLL8"/>
<keyword evidence="14" id="KW-1185">Reference proteome</keyword>
<reference evidence="13 14" key="1">
    <citation type="submission" date="2014-04" db="EMBL/GenBank/DDBJ databases">
        <authorList>
            <consortium name="DOE Joint Genome Institute"/>
            <person name="Kuo A."/>
            <person name="Girlanda M."/>
            <person name="Perotto S."/>
            <person name="Kohler A."/>
            <person name="Nagy L.G."/>
            <person name="Floudas D."/>
            <person name="Copeland A."/>
            <person name="Barry K.W."/>
            <person name="Cichocki N."/>
            <person name="Veneault-Fourrey C."/>
            <person name="LaButti K."/>
            <person name="Lindquist E.A."/>
            <person name="Lipzen A."/>
            <person name="Lundell T."/>
            <person name="Morin E."/>
            <person name="Murat C."/>
            <person name="Sun H."/>
            <person name="Tunlid A."/>
            <person name="Henrissat B."/>
            <person name="Grigoriev I.V."/>
            <person name="Hibbett D.S."/>
            <person name="Martin F."/>
            <person name="Nordberg H.P."/>
            <person name="Cantor M.N."/>
            <person name="Hua S.X."/>
        </authorList>
    </citation>
    <scope>NUCLEOTIDE SEQUENCE [LARGE SCALE GENOMIC DNA]</scope>
    <source>
        <strain evidence="13 14">MUT 4182</strain>
    </source>
</reference>
<feature type="region of interest" description="Disordered" evidence="12">
    <location>
        <begin position="44"/>
        <end position="66"/>
    </location>
</feature>
<evidence type="ECO:0000256" key="5">
    <source>
        <dbReference type="ARBA" id="ARBA00022737"/>
    </source>
</evidence>
<feature type="repeat" description="Solcar" evidence="10">
    <location>
        <begin position="191"/>
        <end position="281"/>
    </location>
</feature>
<evidence type="ECO:0000256" key="2">
    <source>
        <dbReference type="ARBA" id="ARBA00006375"/>
    </source>
</evidence>
<evidence type="ECO:0000256" key="9">
    <source>
        <dbReference type="ARBA" id="ARBA00023136"/>
    </source>
</evidence>
<dbReference type="EMBL" id="KN822993">
    <property type="protein sequence ID" value="KIO28521.1"/>
    <property type="molecule type" value="Genomic_DNA"/>
</dbReference>
<evidence type="ECO:0000256" key="1">
    <source>
        <dbReference type="ARBA" id="ARBA00004448"/>
    </source>
</evidence>
<feature type="repeat" description="Solcar" evidence="10">
    <location>
        <begin position="12"/>
        <end position="181"/>
    </location>
</feature>
<dbReference type="STRING" id="1051891.A0A0C3QLL8"/>
<evidence type="ECO:0008006" key="15">
    <source>
        <dbReference type="Google" id="ProtNLM"/>
    </source>
</evidence>
<keyword evidence="6" id="KW-0999">Mitochondrion inner membrane</keyword>
<evidence type="ECO:0000256" key="12">
    <source>
        <dbReference type="SAM" id="MobiDB-lite"/>
    </source>
</evidence>
<evidence type="ECO:0000256" key="10">
    <source>
        <dbReference type="PROSITE-ProRule" id="PRU00282"/>
    </source>
</evidence>
<organism evidence="13 14">
    <name type="scientific">Tulasnella calospora MUT 4182</name>
    <dbReference type="NCBI Taxonomy" id="1051891"/>
    <lineage>
        <taxon>Eukaryota</taxon>
        <taxon>Fungi</taxon>
        <taxon>Dikarya</taxon>
        <taxon>Basidiomycota</taxon>
        <taxon>Agaricomycotina</taxon>
        <taxon>Agaricomycetes</taxon>
        <taxon>Cantharellales</taxon>
        <taxon>Tulasnellaceae</taxon>
        <taxon>Tulasnella</taxon>
    </lineage>
</organism>
<dbReference type="InterPro" id="IPR045315">
    <property type="entry name" value="Mtm1-like"/>
</dbReference>
<evidence type="ECO:0000256" key="6">
    <source>
        <dbReference type="ARBA" id="ARBA00022792"/>
    </source>
</evidence>
<keyword evidence="7" id="KW-1133">Transmembrane helix</keyword>
<keyword evidence="4 10" id="KW-0812">Transmembrane</keyword>
<dbReference type="OrthoDB" id="1747031at2759"/>
<feature type="repeat" description="Solcar" evidence="10">
    <location>
        <begin position="288"/>
        <end position="384"/>
    </location>
</feature>
<dbReference type="InterPro" id="IPR023395">
    <property type="entry name" value="MCP_dom_sf"/>
</dbReference>
<comment type="similarity">
    <text evidence="2 11">Belongs to the mitochondrial carrier (TC 2.A.29) family.</text>
</comment>
<reference evidence="14" key="2">
    <citation type="submission" date="2015-01" db="EMBL/GenBank/DDBJ databases">
        <title>Evolutionary Origins and Diversification of the Mycorrhizal Mutualists.</title>
        <authorList>
            <consortium name="DOE Joint Genome Institute"/>
            <consortium name="Mycorrhizal Genomics Consortium"/>
            <person name="Kohler A."/>
            <person name="Kuo A."/>
            <person name="Nagy L.G."/>
            <person name="Floudas D."/>
            <person name="Copeland A."/>
            <person name="Barry K.W."/>
            <person name="Cichocki N."/>
            <person name="Veneault-Fourrey C."/>
            <person name="LaButti K."/>
            <person name="Lindquist E.A."/>
            <person name="Lipzen A."/>
            <person name="Lundell T."/>
            <person name="Morin E."/>
            <person name="Murat C."/>
            <person name="Riley R."/>
            <person name="Ohm R."/>
            <person name="Sun H."/>
            <person name="Tunlid A."/>
            <person name="Henrissat B."/>
            <person name="Grigoriev I.V."/>
            <person name="Hibbett D.S."/>
            <person name="Martin F."/>
        </authorList>
    </citation>
    <scope>NUCLEOTIDE SEQUENCE [LARGE SCALE GENOMIC DNA]</scope>
    <source>
        <strain evidence="14">MUT 4182</strain>
    </source>
</reference>
<dbReference type="InterPro" id="IPR018108">
    <property type="entry name" value="MCP_transmembrane"/>
</dbReference>
<keyword evidence="5" id="KW-0677">Repeat</keyword>
<protein>
    <recommendedName>
        <fullName evidence="15">Mitochondrial carrier</fullName>
    </recommendedName>
</protein>
<keyword evidence="3 11" id="KW-0813">Transport</keyword>
<sequence>MAEASSSRPYAHPLAAKTLAAATGATVTALTMTPFDVIKTRLQTQPIDGPSSSSGGPSSSSFASTSASSSRGGVVCCQPGNVPCVRNYSTAALQHPSSMPFAPSSRGHFDFRPNRAPQVVCLWDAEGHLRSERCTGTWDAALKVWKAEGVRGLWKGVGTTLVIAVPSQTVYMVTYDTLRKTLPLPSSLDPTSSVTPLVSGILARTIVTSLSSPMELLRTRLQSTPPDPSVPHTLRSTLAGIRTMVGKEGFMSLYKGLGPTLWRDVPFSGLYWAGFEGLKRKLKKRGYDGTGVTFVSGAVSGTTAAMLTSPFDVLKTRRQALLQAVATQSSSSASSPSTATIPLIRQIIRTEGVKALYAGLTPRIAKIAPACGIMISCYEGVERYFDVRMLD</sequence>
<dbReference type="Proteomes" id="UP000054248">
    <property type="component" value="Unassembled WGS sequence"/>
</dbReference>
<comment type="subcellular location">
    <subcellularLocation>
        <location evidence="1">Mitochondrion inner membrane</location>
        <topology evidence="1">Multi-pass membrane protein</topology>
    </subcellularLocation>
</comment>
<evidence type="ECO:0000256" key="3">
    <source>
        <dbReference type="ARBA" id="ARBA00022448"/>
    </source>
</evidence>
<evidence type="ECO:0000256" key="7">
    <source>
        <dbReference type="ARBA" id="ARBA00022989"/>
    </source>
</evidence>
<dbReference type="Gene3D" id="1.50.40.10">
    <property type="entry name" value="Mitochondrial carrier domain"/>
    <property type="match status" value="2"/>
</dbReference>
<evidence type="ECO:0000313" key="14">
    <source>
        <dbReference type="Proteomes" id="UP000054248"/>
    </source>
</evidence>
<evidence type="ECO:0000256" key="8">
    <source>
        <dbReference type="ARBA" id="ARBA00023128"/>
    </source>
</evidence>
<keyword evidence="8" id="KW-0496">Mitochondrion</keyword>
<feature type="compositionally biased region" description="Low complexity" evidence="12">
    <location>
        <begin position="49"/>
        <end position="66"/>
    </location>
</feature>
<evidence type="ECO:0000256" key="4">
    <source>
        <dbReference type="ARBA" id="ARBA00022692"/>
    </source>
</evidence>
<keyword evidence="9 10" id="KW-0472">Membrane</keyword>